<keyword evidence="8 16" id="KW-0732">Signal</keyword>
<evidence type="ECO:0000256" key="8">
    <source>
        <dbReference type="ARBA" id="ARBA00022729"/>
    </source>
</evidence>
<evidence type="ECO:0000256" key="5">
    <source>
        <dbReference type="ARBA" id="ARBA00022525"/>
    </source>
</evidence>
<dbReference type="EC" id="3.4.14.10" evidence="4"/>
<keyword evidence="6 15" id="KW-0645">Protease</keyword>
<evidence type="ECO:0000256" key="1">
    <source>
        <dbReference type="ARBA" id="ARBA00001910"/>
    </source>
</evidence>
<dbReference type="Proteomes" id="UP000054270">
    <property type="component" value="Unassembled WGS sequence"/>
</dbReference>
<feature type="active site" description="Charge relay system" evidence="15">
    <location>
        <position position="294"/>
    </location>
</feature>
<dbReference type="SMART" id="SM00944">
    <property type="entry name" value="Pro-kuma_activ"/>
    <property type="match status" value="1"/>
</dbReference>
<comment type="subcellular location">
    <subcellularLocation>
        <location evidence="3">Secreted</location>
        <location evidence="3">Extracellular space</location>
    </subcellularLocation>
</comment>
<dbReference type="GO" id="GO:0046872">
    <property type="term" value="F:metal ion binding"/>
    <property type="evidence" value="ECO:0007669"/>
    <property type="project" value="UniProtKB-UniRule"/>
</dbReference>
<dbReference type="PANTHER" id="PTHR14218">
    <property type="entry name" value="PROTEASE S8 TRIPEPTIDYL PEPTIDASE I CLN2"/>
    <property type="match status" value="1"/>
</dbReference>
<dbReference type="SUPFAM" id="SSF52743">
    <property type="entry name" value="Subtilisin-like"/>
    <property type="match status" value="1"/>
</dbReference>
<evidence type="ECO:0000256" key="7">
    <source>
        <dbReference type="ARBA" id="ARBA00022723"/>
    </source>
</evidence>
<comment type="cofactor">
    <cofactor evidence="15">
        <name>Ca(2+)</name>
        <dbReference type="ChEBI" id="CHEBI:29108"/>
    </cofactor>
    <text evidence="15">Binds 1 Ca(2+) ion per subunit.</text>
</comment>
<evidence type="ECO:0000256" key="10">
    <source>
        <dbReference type="ARBA" id="ARBA00022825"/>
    </source>
</evidence>
<feature type="signal peptide" evidence="16">
    <location>
        <begin position="1"/>
        <end position="17"/>
    </location>
</feature>
<dbReference type="FunFam" id="3.40.50.200:FF:000015">
    <property type="entry name" value="Tripeptidyl peptidase A"/>
    <property type="match status" value="1"/>
</dbReference>
<dbReference type="GO" id="GO:0005576">
    <property type="term" value="C:extracellular region"/>
    <property type="evidence" value="ECO:0007669"/>
    <property type="project" value="UniProtKB-SubCell"/>
</dbReference>
<keyword evidence="9 15" id="KW-0378">Hydrolase</keyword>
<evidence type="ECO:0000256" key="12">
    <source>
        <dbReference type="ARBA" id="ARBA00023026"/>
    </source>
</evidence>
<dbReference type="GO" id="GO:0008240">
    <property type="term" value="F:tripeptidyl-peptidase activity"/>
    <property type="evidence" value="ECO:0007669"/>
    <property type="project" value="UniProtKB-EC"/>
</dbReference>
<evidence type="ECO:0000256" key="11">
    <source>
        <dbReference type="ARBA" id="ARBA00022837"/>
    </source>
</evidence>
<dbReference type="PANTHER" id="PTHR14218:SF10">
    <property type="entry name" value="PEPTIDASE S53 DOMAIN-CONTAINING PROTEIN"/>
    <property type="match status" value="1"/>
</dbReference>
<dbReference type="STRING" id="945553.A0A0D2P1X6"/>
<keyword evidence="19" id="KW-1185">Reference proteome</keyword>
<dbReference type="CDD" id="cd04056">
    <property type="entry name" value="Peptidases_S53"/>
    <property type="match status" value="1"/>
</dbReference>
<dbReference type="PROSITE" id="PS51695">
    <property type="entry name" value="SEDOLISIN"/>
    <property type="match status" value="1"/>
</dbReference>
<keyword evidence="7 15" id="KW-0479">Metal-binding</keyword>
<dbReference type="CDD" id="cd11377">
    <property type="entry name" value="Pro-peptidase_S53"/>
    <property type="match status" value="1"/>
</dbReference>
<gene>
    <name evidence="18" type="ORF">HYPSUDRAFT_194935</name>
</gene>
<name>A0A0D2P1X6_HYPSF</name>
<dbReference type="EMBL" id="KN817672">
    <property type="protein sequence ID" value="KJA14600.1"/>
    <property type="molecule type" value="Genomic_DNA"/>
</dbReference>
<evidence type="ECO:0000256" key="4">
    <source>
        <dbReference type="ARBA" id="ARBA00012462"/>
    </source>
</evidence>
<dbReference type="InterPro" id="IPR000209">
    <property type="entry name" value="Peptidase_S8/S53_dom"/>
</dbReference>
<feature type="binding site" evidence="15">
    <location>
        <position position="552"/>
    </location>
    <ligand>
        <name>Ca(2+)</name>
        <dbReference type="ChEBI" id="CHEBI:29108"/>
    </ligand>
</feature>
<protein>
    <recommendedName>
        <fullName evidence="4">tripeptidyl-peptidase II</fullName>
        <ecNumber evidence="4">3.4.14.10</ecNumber>
    </recommendedName>
</protein>
<evidence type="ECO:0000259" key="17">
    <source>
        <dbReference type="PROSITE" id="PS51695"/>
    </source>
</evidence>
<sequence length="571" mass="59139">MRTGFYLLAAFVTAVAGSPAFRNMLVHEQRSAAPVGFVKGTAAPAAKVLNLRLALKQSDMAGLEKALFDVSTPGSALYGQHLTKEEVEAFVAPAAETVSLVQEWLAANDITAKTISPAGDWLQFSIPVSQANTLLQADFTVFDHPETGTQLTRTLAYSIPAALQGHVDLIHPTITFDNPLANLPVVSSPKILKEAIPDAAELESRAVPASCATKVTPACLQAFYGIPTTLATQSSNTLGVSGFIDQFANQADLTTFLKSFRTDLSSTTKFTLQTLDGGSNSQTASQAGVEANLDIQYTIGVASGVPTTFISVGDNFQDGNLEGFLDIINFLLAETNPPQVLTTSYGQNENTISSALANQLCNAYAQLGARGTSILFASGDGGVAGSQTTTCSKSFLPTFPSGCPFMTSVGATTGTTETAATFSSGGFSNFFARPSYQATAVSTYLTALGTTNSGKFNTSGRAFPDVSAQGQNVQIVVDKVTESVAGTSCSSPIFASVISLLNDRLIAAGKAPLGFLNPFLYSAAGAAALNDVTTGDNPGCGTNGFPAKAGWDPVTGLGTPNFAKLLTAVGL</sequence>
<evidence type="ECO:0000313" key="19">
    <source>
        <dbReference type="Proteomes" id="UP000054270"/>
    </source>
</evidence>
<evidence type="ECO:0000256" key="15">
    <source>
        <dbReference type="PROSITE-ProRule" id="PRU01032"/>
    </source>
</evidence>
<dbReference type="Pfam" id="PF00082">
    <property type="entry name" value="Peptidase_S8"/>
    <property type="match status" value="1"/>
</dbReference>
<evidence type="ECO:0000256" key="14">
    <source>
        <dbReference type="ARBA" id="ARBA00023180"/>
    </source>
</evidence>
<feature type="chain" id="PRO_5002248192" description="tripeptidyl-peptidase II" evidence="16">
    <location>
        <begin position="18"/>
        <end position="571"/>
    </location>
</feature>
<accession>A0A0D2P1X6</accession>
<proteinExistence type="predicted"/>
<dbReference type="InterPro" id="IPR030400">
    <property type="entry name" value="Sedolisin_dom"/>
</dbReference>
<reference evidence="19" key="1">
    <citation type="submission" date="2014-04" db="EMBL/GenBank/DDBJ databases">
        <title>Evolutionary Origins and Diversification of the Mycorrhizal Mutualists.</title>
        <authorList>
            <consortium name="DOE Joint Genome Institute"/>
            <consortium name="Mycorrhizal Genomics Consortium"/>
            <person name="Kohler A."/>
            <person name="Kuo A."/>
            <person name="Nagy L.G."/>
            <person name="Floudas D."/>
            <person name="Copeland A."/>
            <person name="Barry K.W."/>
            <person name="Cichocki N."/>
            <person name="Veneault-Fourrey C."/>
            <person name="LaButti K."/>
            <person name="Lindquist E.A."/>
            <person name="Lipzen A."/>
            <person name="Lundell T."/>
            <person name="Morin E."/>
            <person name="Murat C."/>
            <person name="Riley R."/>
            <person name="Ohm R."/>
            <person name="Sun H."/>
            <person name="Tunlid A."/>
            <person name="Henrissat B."/>
            <person name="Grigoriev I.V."/>
            <person name="Hibbett D.S."/>
            <person name="Martin F."/>
        </authorList>
    </citation>
    <scope>NUCLEOTIDE SEQUENCE [LARGE SCALE GENOMIC DNA]</scope>
    <source>
        <strain evidence="19">FD-334 SS-4</strain>
    </source>
</reference>
<keyword evidence="11 15" id="KW-0106">Calcium</keyword>
<feature type="active site" description="Charge relay system" evidence="15">
    <location>
        <position position="488"/>
    </location>
</feature>
<evidence type="ECO:0000256" key="9">
    <source>
        <dbReference type="ARBA" id="ARBA00022801"/>
    </source>
</evidence>
<organism evidence="18 19">
    <name type="scientific">Hypholoma sublateritium (strain FD-334 SS-4)</name>
    <dbReference type="NCBI Taxonomy" id="945553"/>
    <lineage>
        <taxon>Eukaryota</taxon>
        <taxon>Fungi</taxon>
        <taxon>Dikarya</taxon>
        <taxon>Basidiomycota</taxon>
        <taxon>Agaricomycotina</taxon>
        <taxon>Agaricomycetes</taxon>
        <taxon>Agaricomycetidae</taxon>
        <taxon>Agaricales</taxon>
        <taxon>Agaricineae</taxon>
        <taxon>Strophariaceae</taxon>
        <taxon>Hypholoma</taxon>
    </lineage>
</organism>
<dbReference type="InterPro" id="IPR015366">
    <property type="entry name" value="S53_propep"/>
</dbReference>
<feature type="binding site" evidence="15">
    <location>
        <position position="532"/>
    </location>
    <ligand>
        <name>Ca(2+)</name>
        <dbReference type="ChEBI" id="CHEBI:29108"/>
    </ligand>
</feature>
<dbReference type="SUPFAM" id="SSF54897">
    <property type="entry name" value="Protease propeptides/inhibitors"/>
    <property type="match status" value="1"/>
</dbReference>
<evidence type="ECO:0000256" key="2">
    <source>
        <dbReference type="ARBA" id="ARBA00002451"/>
    </source>
</evidence>
<keyword evidence="14" id="KW-0325">Glycoprotein</keyword>
<keyword evidence="10 15" id="KW-0720">Serine protease</keyword>
<feature type="active site" description="Charge relay system" evidence="15">
    <location>
        <position position="290"/>
    </location>
</feature>
<keyword evidence="5" id="KW-0964">Secreted</keyword>
<feature type="domain" description="Peptidase S53" evidence="17">
    <location>
        <begin position="214"/>
        <end position="571"/>
    </location>
</feature>
<dbReference type="AlphaFoldDB" id="A0A0D2P1X6"/>
<keyword evidence="13" id="KW-0865">Zymogen</keyword>
<evidence type="ECO:0000256" key="6">
    <source>
        <dbReference type="ARBA" id="ARBA00022670"/>
    </source>
</evidence>
<evidence type="ECO:0000256" key="13">
    <source>
        <dbReference type="ARBA" id="ARBA00023145"/>
    </source>
</evidence>
<comment type="catalytic activity">
    <reaction evidence="1">
        <text>Release of an N-terminal tripeptide from a polypeptide.</text>
        <dbReference type="EC" id="3.4.14.10"/>
    </reaction>
</comment>
<evidence type="ECO:0000313" key="18">
    <source>
        <dbReference type="EMBL" id="KJA14600.1"/>
    </source>
</evidence>
<evidence type="ECO:0000256" key="16">
    <source>
        <dbReference type="SAM" id="SignalP"/>
    </source>
</evidence>
<dbReference type="OrthoDB" id="409122at2759"/>
<feature type="binding site" evidence="15">
    <location>
        <position position="550"/>
    </location>
    <ligand>
        <name>Ca(2+)</name>
        <dbReference type="ChEBI" id="CHEBI:29108"/>
    </ligand>
</feature>
<keyword evidence="12" id="KW-0843">Virulence</keyword>
<feature type="binding site" evidence="15">
    <location>
        <position position="531"/>
    </location>
    <ligand>
        <name>Ca(2+)</name>
        <dbReference type="ChEBI" id="CHEBI:29108"/>
    </ligand>
</feature>
<dbReference type="OMA" id="GETVWNE"/>
<dbReference type="InterPro" id="IPR036852">
    <property type="entry name" value="Peptidase_S8/S53_dom_sf"/>
</dbReference>
<dbReference type="InterPro" id="IPR050819">
    <property type="entry name" value="Tripeptidyl-peptidase_I"/>
</dbReference>
<dbReference type="GO" id="GO:0004252">
    <property type="term" value="F:serine-type endopeptidase activity"/>
    <property type="evidence" value="ECO:0007669"/>
    <property type="project" value="UniProtKB-UniRule"/>
</dbReference>
<dbReference type="Pfam" id="PF09286">
    <property type="entry name" value="Pro-kuma_activ"/>
    <property type="match status" value="1"/>
</dbReference>
<dbReference type="GO" id="GO:0006508">
    <property type="term" value="P:proteolysis"/>
    <property type="evidence" value="ECO:0007669"/>
    <property type="project" value="UniProtKB-KW"/>
</dbReference>
<dbReference type="Gene3D" id="3.40.50.200">
    <property type="entry name" value="Peptidase S8/S53 domain"/>
    <property type="match status" value="1"/>
</dbReference>
<evidence type="ECO:0000256" key="3">
    <source>
        <dbReference type="ARBA" id="ARBA00004239"/>
    </source>
</evidence>
<comment type="function">
    <text evidence="2">Secreted tripeptidyl-peptidase which degrades proteins at acidic pHs and is involved in virulence.</text>
</comment>